<name>A0A0E9SW22_ANGAN</name>
<dbReference type="AlphaFoldDB" id="A0A0E9SW22"/>
<organism evidence="1">
    <name type="scientific">Anguilla anguilla</name>
    <name type="common">European freshwater eel</name>
    <name type="synonym">Muraena anguilla</name>
    <dbReference type="NCBI Taxonomy" id="7936"/>
    <lineage>
        <taxon>Eukaryota</taxon>
        <taxon>Metazoa</taxon>
        <taxon>Chordata</taxon>
        <taxon>Craniata</taxon>
        <taxon>Vertebrata</taxon>
        <taxon>Euteleostomi</taxon>
        <taxon>Actinopterygii</taxon>
        <taxon>Neopterygii</taxon>
        <taxon>Teleostei</taxon>
        <taxon>Anguilliformes</taxon>
        <taxon>Anguillidae</taxon>
        <taxon>Anguilla</taxon>
    </lineage>
</organism>
<proteinExistence type="predicted"/>
<evidence type="ECO:0000313" key="1">
    <source>
        <dbReference type="EMBL" id="JAH45501.1"/>
    </source>
</evidence>
<protein>
    <submittedName>
        <fullName evidence="1">Uncharacterized protein</fullName>
    </submittedName>
</protein>
<dbReference type="EMBL" id="GBXM01063076">
    <property type="protein sequence ID" value="JAH45501.1"/>
    <property type="molecule type" value="Transcribed_RNA"/>
</dbReference>
<accession>A0A0E9SW22</accession>
<reference evidence="1" key="2">
    <citation type="journal article" date="2015" name="Fish Shellfish Immunol.">
        <title>Early steps in the European eel (Anguilla anguilla)-Vibrio vulnificus interaction in the gills: Role of the RtxA13 toxin.</title>
        <authorList>
            <person name="Callol A."/>
            <person name="Pajuelo D."/>
            <person name="Ebbesson L."/>
            <person name="Teles M."/>
            <person name="MacKenzie S."/>
            <person name="Amaro C."/>
        </authorList>
    </citation>
    <scope>NUCLEOTIDE SEQUENCE</scope>
</reference>
<reference evidence="1" key="1">
    <citation type="submission" date="2014-11" db="EMBL/GenBank/DDBJ databases">
        <authorList>
            <person name="Amaro Gonzalez C."/>
        </authorList>
    </citation>
    <scope>NUCLEOTIDE SEQUENCE</scope>
</reference>
<sequence length="16" mass="1645">MRGRGGGVQPRGKCAD</sequence>